<reference evidence="2" key="1">
    <citation type="journal article" date="2009" name="Science">
        <title>The B73 maize genome: complexity, diversity, and dynamics.</title>
        <authorList>
            <person name="Schnable P.S."/>
            <person name="Ware D."/>
            <person name="Fulton R.S."/>
            <person name="Stein J.C."/>
            <person name="Wei F."/>
            <person name="Pasternak S."/>
            <person name="Liang C."/>
            <person name="Zhang J."/>
            <person name="Fulton L."/>
            <person name="Graves T.A."/>
            <person name="Minx P."/>
            <person name="Reily A.D."/>
            <person name="Courtney L."/>
            <person name="Kruchowski S.S."/>
            <person name="Tomlinson C."/>
            <person name="Strong C."/>
            <person name="Delehaunty K."/>
            <person name="Fronick C."/>
            <person name="Courtney B."/>
            <person name="Rock S.M."/>
            <person name="Belter E."/>
            <person name="Du F."/>
            <person name="Kim K."/>
            <person name="Abbott R.M."/>
            <person name="Cotton M."/>
            <person name="Levy A."/>
            <person name="Marchetto P."/>
            <person name="Ochoa K."/>
            <person name="Jackson S.M."/>
            <person name="Gillam B."/>
            <person name="Chen W."/>
            <person name="Yan L."/>
            <person name="Higginbotham J."/>
            <person name="Cardenas M."/>
            <person name="Waligorski J."/>
            <person name="Applebaum E."/>
            <person name="Phelps L."/>
            <person name="Falcone J."/>
            <person name="Kanchi K."/>
            <person name="Thane T."/>
            <person name="Scimone A."/>
            <person name="Thane N."/>
            <person name="Henke J."/>
            <person name="Wang T."/>
            <person name="Ruppert J."/>
            <person name="Shah N."/>
            <person name="Rotter K."/>
            <person name="Hodges J."/>
            <person name="Ingenthron E."/>
            <person name="Cordes M."/>
            <person name="Kohlberg S."/>
            <person name="Sgro J."/>
            <person name="Delgado B."/>
            <person name="Mead K."/>
            <person name="Chinwalla A."/>
            <person name="Leonard S."/>
            <person name="Crouse K."/>
            <person name="Collura K."/>
            <person name="Kudrna D."/>
            <person name="Currie J."/>
            <person name="He R."/>
            <person name="Angelova A."/>
            <person name="Rajasekar S."/>
            <person name="Mueller T."/>
            <person name="Lomeli R."/>
            <person name="Scara G."/>
            <person name="Ko A."/>
            <person name="Delaney K."/>
            <person name="Wissotski M."/>
            <person name="Lopez G."/>
            <person name="Campos D."/>
            <person name="Braidotti M."/>
            <person name="Ashley E."/>
            <person name="Golser W."/>
            <person name="Kim H."/>
            <person name="Lee S."/>
            <person name="Lin J."/>
            <person name="Dujmic Z."/>
            <person name="Kim W."/>
            <person name="Talag J."/>
            <person name="Zuccolo A."/>
            <person name="Fan C."/>
            <person name="Sebastian A."/>
            <person name="Kramer M."/>
            <person name="Spiegel L."/>
            <person name="Nascimento L."/>
            <person name="Zutavern T."/>
            <person name="Miller B."/>
            <person name="Ambroise C."/>
            <person name="Muller S."/>
            <person name="Spooner W."/>
            <person name="Narechania A."/>
            <person name="Ren L."/>
            <person name="Wei S."/>
            <person name="Kumari S."/>
            <person name="Faga B."/>
            <person name="Levy M.J."/>
            <person name="McMahan L."/>
            <person name="Van Buren P."/>
            <person name="Vaughn M.W."/>
            <person name="Ying K."/>
            <person name="Yeh C.-T."/>
            <person name="Emrich S.J."/>
            <person name="Jia Y."/>
            <person name="Kalyanaraman A."/>
            <person name="Hsia A.-P."/>
            <person name="Barbazuk W.B."/>
            <person name="Baucom R.S."/>
            <person name="Brutnell T.P."/>
            <person name="Carpita N.C."/>
            <person name="Chaparro C."/>
            <person name="Chia J.-M."/>
            <person name="Deragon J.-M."/>
            <person name="Estill J.C."/>
            <person name="Fu Y."/>
            <person name="Jeddeloh J.A."/>
            <person name="Han Y."/>
            <person name="Lee H."/>
            <person name="Li P."/>
            <person name="Lisch D.R."/>
            <person name="Liu S."/>
            <person name="Liu Z."/>
            <person name="Nagel D.H."/>
            <person name="McCann M.C."/>
            <person name="SanMiguel P."/>
            <person name="Myers A.M."/>
            <person name="Nettleton D."/>
            <person name="Nguyen J."/>
            <person name="Penning B.W."/>
            <person name="Ponnala L."/>
            <person name="Schneider K.L."/>
            <person name="Schwartz D.C."/>
            <person name="Sharma A."/>
            <person name="Soderlund C."/>
            <person name="Springer N.M."/>
            <person name="Sun Q."/>
            <person name="Wang H."/>
            <person name="Waterman M."/>
            <person name="Westerman R."/>
            <person name="Wolfgruber T.K."/>
            <person name="Yang L."/>
            <person name="Yu Y."/>
            <person name="Zhang L."/>
            <person name="Zhou S."/>
            <person name="Zhu Q."/>
            <person name="Bennetzen J.L."/>
            <person name="Dawe R.K."/>
            <person name="Jiang J."/>
            <person name="Jiang N."/>
            <person name="Presting G.G."/>
            <person name="Wessler S.R."/>
            <person name="Aluru S."/>
            <person name="Martienssen R.A."/>
            <person name="Clifton S.W."/>
            <person name="McCombie W.R."/>
            <person name="Wing R.A."/>
            <person name="Wilson R.K."/>
        </authorList>
    </citation>
    <scope>NUCLEOTIDE SEQUENCE [LARGE SCALE GENOMIC DNA]</scope>
    <source>
        <strain evidence="2">cv. B73</strain>
    </source>
</reference>
<name>A0A804PWL3_MAIZE</name>
<dbReference type="GO" id="GO:2001006">
    <property type="term" value="P:regulation of cellulose biosynthetic process"/>
    <property type="evidence" value="ECO:0007669"/>
    <property type="project" value="InterPro"/>
</dbReference>
<dbReference type="InParanoid" id="A0A804PWL3"/>
<dbReference type="SUPFAM" id="SSF48371">
    <property type="entry name" value="ARM repeat"/>
    <property type="match status" value="1"/>
</dbReference>
<dbReference type="InterPro" id="IPR044297">
    <property type="entry name" value="CSI1/2/3"/>
</dbReference>
<accession>A0A804PWL3</accession>
<reference evidence="1" key="3">
    <citation type="submission" date="2021-05" db="UniProtKB">
        <authorList>
            <consortium name="EnsemblPlants"/>
        </authorList>
    </citation>
    <scope>IDENTIFICATION</scope>
    <source>
        <strain evidence="1">cv. B73</strain>
    </source>
</reference>
<dbReference type="PANTHER" id="PTHR46369">
    <property type="entry name" value="PROTEIN CELLULOSE SYNTHASE INTERACTIVE 1"/>
    <property type="match status" value="1"/>
</dbReference>
<sequence length="86" mass="9261">MAESGAVEALLDLLRSHQCEETAARLIEALLNNVRIREAKAAKNAIAPLSMYLLDPQTQSQQGRLLAALALGDLFQNEGLARSTDA</sequence>
<evidence type="ECO:0000313" key="2">
    <source>
        <dbReference type="Proteomes" id="UP000007305"/>
    </source>
</evidence>
<organism evidence="1 2">
    <name type="scientific">Zea mays</name>
    <name type="common">Maize</name>
    <dbReference type="NCBI Taxonomy" id="4577"/>
    <lineage>
        <taxon>Eukaryota</taxon>
        <taxon>Viridiplantae</taxon>
        <taxon>Streptophyta</taxon>
        <taxon>Embryophyta</taxon>
        <taxon>Tracheophyta</taxon>
        <taxon>Spermatophyta</taxon>
        <taxon>Magnoliopsida</taxon>
        <taxon>Liliopsida</taxon>
        <taxon>Poales</taxon>
        <taxon>Poaceae</taxon>
        <taxon>PACMAD clade</taxon>
        <taxon>Panicoideae</taxon>
        <taxon>Andropogonodae</taxon>
        <taxon>Andropogoneae</taxon>
        <taxon>Tripsacinae</taxon>
        <taxon>Zea</taxon>
    </lineage>
</organism>
<dbReference type="Proteomes" id="UP000007305">
    <property type="component" value="Chromosome 6"/>
</dbReference>
<dbReference type="Gene3D" id="1.25.10.10">
    <property type="entry name" value="Leucine-rich Repeat Variant"/>
    <property type="match status" value="1"/>
</dbReference>
<protein>
    <recommendedName>
        <fullName evidence="3">ARM repeat superfamily protein</fullName>
    </recommendedName>
</protein>
<proteinExistence type="predicted"/>
<dbReference type="GO" id="GO:0008017">
    <property type="term" value="F:microtubule binding"/>
    <property type="evidence" value="ECO:0007669"/>
    <property type="project" value="InterPro"/>
</dbReference>
<evidence type="ECO:0000313" key="1">
    <source>
        <dbReference type="EnsemblPlants" id="Zm00001eb279450_P001"/>
    </source>
</evidence>
<dbReference type="InterPro" id="IPR016024">
    <property type="entry name" value="ARM-type_fold"/>
</dbReference>
<dbReference type="InterPro" id="IPR011989">
    <property type="entry name" value="ARM-like"/>
</dbReference>
<dbReference type="Gramene" id="Zm00001eb279450_T001">
    <property type="protein sequence ID" value="Zm00001eb279450_P001"/>
    <property type="gene ID" value="Zm00001eb279450"/>
</dbReference>
<keyword evidence="2" id="KW-1185">Reference proteome</keyword>
<dbReference type="AlphaFoldDB" id="A0A804PWL3"/>
<dbReference type="EnsemblPlants" id="Zm00001eb279450_T001">
    <property type="protein sequence ID" value="Zm00001eb279450_P001"/>
    <property type="gene ID" value="Zm00001eb279450"/>
</dbReference>
<dbReference type="GO" id="GO:0010330">
    <property type="term" value="C:cellulose synthase complex"/>
    <property type="evidence" value="ECO:0007669"/>
    <property type="project" value="InterPro"/>
</dbReference>
<evidence type="ECO:0008006" key="3">
    <source>
        <dbReference type="Google" id="ProtNLM"/>
    </source>
</evidence>
<dbReference type="GO" id="GO:0051211">
    <property type="term" value="P:anisotropic cell growth"/>
    <property type="evidence" value="ECO:0007669"/>
    <property type="project" value="InterPro"/>
</dbReference>
<dbReference type="PANTHER" id="PTHR46369:SF2">
    <property type="entry name" value="PROTEIN CELLULOSE SYNTHASE INTERACTIVE 1"/>
    <property type="match status" value="1"/>
</dbReference>
<reference evidence="1" key="2">
    <citation type="submission" date="2019-07" db="EMBL/GenBank/DDBJ databases">
        <authorList>
            <person name="Seetharam A."/>
            <person name="Woodhouse M."/>
            <person name="Cannon E."/>
        </authorList>
    </citation>
    <scope>NUCLEOTIDE SEQUENCE [LARGE SCALE GENOMIC DNA]</scope>
    <source>
        <strain evidence="1">cv. B73</strain>
    </source>
</reference>